<feature type="compositionally biased region" description="Pro residues" evidence="1">
    <location>
        <begin position="1"/>
        <end position="10"/>
    </location>
</feature>
<dbReference type="EMBL" id="RSCE01000010">
    <property type="protein sequence ID" value="RSH79393.1"/>
    <property type="molecule type" value="Genomic_DNA"/>
</dbReference>
<sequence>MPPKRPPPLPRSLFVDNGPLSPGFAPAPSPSTIHPDFITDAHTRGAVLAVPPTGPQLTGSVTVTTDGEAAAEPDTTPVQGKHKASLATVIAQDQAAPLNLAPADAAAALDLVVPATTPLTGEQWDRLDEAVDEIDGGREKVESEVAALGDAPRKIMVAGILPPPLSKPSSALLNADEYVLFQARSSQLSLHADVVLKALPPVVDTRSAGDNRWWEDAKSVERAVKLYIAPAIESFGTSRIVFGSTPAVTVTKDTESHLVVPVQGAEWYALLRKCIAEMGQDAAAMTDIMGRNATEYYKLE</sequence>
<reference evidence="2 3" key="1">
    <citation type="submission" date="2018-11" db="EMBL/GenBank/DDBJ databases">
        <title>Genome sequence of Apiotrichum porosum DSM 27194.</title>
        <authorList>
            <person name="Aliyu H."/>
            <person name="Gorte O."/>
            <person name="Ochsenreither K."/>
        </authorList>
    </citation>
    <scope>NUCLEOTIDE SEQUENCE [LARGE SCALE GENOMIC DNA]</scope>
    <source>
        <strain evidence="2 3">DSM 27194</strain>
    </source>
</reference>
<dbReference type="RefSeq" id="XP_028474540.1">
    <property type="nucleotide sequence ID" value="XM_028617233.1"/>
</dbReference>
<dbReference type="GeneID" id="39585982"/>
<evidence type="ECO:0000313" key="3">
    <source>
        <dbReference type="Proteomes" id="UP000279236"/>
    </source>
</evidence>
<evidence type="ECO:0000256" key="1">
    <source>
        <dbReference type="SAM" id="MobiDB-lite"/>
    </source>
</evidence>
<comment type="caution">
    <text evidence="2">The sequence shown here is derived from an EMBL/GenBank/DDBJ whole genome shotgun (WGS) entry which is preliminary data.</text>
</comment>
<name>A0A427XKR5_9TREE</name>
<dbReference type="Gene3D" id="3.20.20.140">
    <property type="entry name" value="Metal-dependent hydrolases"/>
    <property type="match status" value="1"/>
</dbReference>
<accession>A0A427XKR5</accession>
<protein>
    <submittedName>
        <fullName evidence="2">Uncharacterized protein</fullName>
    </submittedName>
</protein>
<proteinExistence type="predicted"/>
<gene>
    <name evidence="2" type="ORF">EHS24_001439</name>
</gene>
<organism evidence="2 3">
    <name type="scientific">Apiotrichum porosum</name>
    <dbReference type="NCBI Taxonomy" id="105984"/>
    <lineage>
        <taxon>Eukaryota</taxon>
        <taxon>Fungi</taxon>
        <taxon>Dikarya</taxon>
        <taxon>Basidiomycota</taxon>
        <taxon>Agaricomycotina</taxon>
        <taxon>Tremellomycetes</taxon>
        <taxon>Trichosporonales</taxon>
        <taxon>Trichosporonaceae</taxon>
        <taxon>Apiotrichum</taxon>
    </lineage>
</organism>
<feature type="region of interest" description="Disordered" evidence="1">
    <location>
        <begin position="1"/>
        <end position="25"/>
    </location>
</feature>
<dbReference type="STRING" id="105984.A0A427XKR5"/>
<dbReference type="AlphaFoldDB" id="A0A427XKR5"/>
<keyword evidence="3" id="KW-1185">Reference proteome</keyword>
<evidence type="ECO:0000313" key="2">
    <source>
        <dbReference type="EMBL" id="RSH79393.1"/>
    </source>
</evidence>
<dbReference type="OrthoDB" id="2135488at2759"/>
<dbReference type="Proteomes" id="UP000279236">
    <property type="component" value="Unassembled WGS sequence"/>
</dbReference>